<evidence type="ECO:0000313" key="2">
    <source>
        <dbReference type="EMBL" id="QJB35777.1"/>
    </source>
</evidence>
<gene>
    <name evidence="2" type="ORF">HF329_32535</name>
</gene>
<evidence type="ECO:0008006" key="4">
    <source>
        <dbReference type="Google" id="ProtNLM"/>
    </source>
</evidence>
<organism evidence="2 3">
    <name type="scientific">Chitinophaga oryzae</name>
    <dbReference type="NCBI Taxonomy" id="2725414"/>
    <lineage>
        <taxon>Bacteria</taxon>
        <taxon>Pseudomonadati</taxon>
        <taxon>Bacteroidota</taxon>
        <taxon>Chitinophagia</taxon>
        <taxon>Chitinophagales</taxon>
        <taxon>Chitinophagaceae</taxon>
        <taxon>Chitinophaga</taxon>
    </lineage>
</organism>
<evidence type="ECO:0000256" key="1">
    <source>
        <dbReference type="SAM" id="SignalP"/>
    </source>
</evidence>
<dbReference type="AlphaFoldDB" id="A0AAE7DAY2"/>
<dbReference type="Proteomes" id="UP000502421">
    <property type="component" value="Chromosome"/>
</dbReference>
<feature type="chain" id="PRO_5042155366" description="SH3 domain-containing protein" evidence="1">
    <location>
        <begin position="19"/>
        <end position="230"/>
    </location>
</feature>
<keyword evidence="1" id="KW-0732">Signal</keyword>
<dbReference type="RefSeq" id="WP_168811165.1">
    <property type="nucleotide sequence ID" value="NZ_CP051205.1"/>
</dbReference>
<sequence length="230" mass="26487">MKYIGAVMLLSIGMQAQAQFGVIQDKDGYTNVREGAGISRKIADKVQDGEVVYTWEQEGEWCNINYHRKNEIESGFVHRSRIKMINTFEKIKVRQQTETNVVFQQDSVTVMFTTRPFVEKDHQVHHGKSEEGFSFVEKIDGNDFYGCDGGLPTREYNTFTIQIGNRAVVVPEKAIRDLYQPNPELTEVFYDRKNDRLYITASNSDGAGGYEVLFRFDHGVYTKRAIYYGF</sequence>
<name>A0AAE7DAY2_9BACT</name>
<feature type="signal peptide" evidence="1">
    <location>
        <begin position="1"/>
        <end position="18"/>
    </location>
</feature>
<dbReference type="Gene3D" id="2.30.30.40">
    <property type="entry name" value="SH3 Domains"/>
    <property type="match status" value="1"/>
</dbReference>
<protein>
    <recommendedName>
        <fullName evidence="4">SH3 domain-containing protein</fullName>
    </recommendedName>
</protein>
<reference evidence="3" key="1">
    <citation type="submission" date="2020-04" db="EMBL/GenBank/DDBJ databases">
        <authorList>
            <person name="Kittiwongwattana C."/>
        </authorList>
    </citation>
    <scope>NUCLEOTIDE SEQUENCE [LARGE SCALE GENOMIC DNA]</scope>
    <source>
        <strain evidence="3">1310</strain>
    </source>
</reference>
<dbReference type="EMBL" id="CP051205">
    <property type="protein sequence ID" value="QJB35777.1"/>
    <property type="molecule type" value="Genomic_DNA"/>
</dbReference>
<dbReference type="KEGG" id="coy:HF329_32535"/>
<accession>A0AAE7DAY2</accession>
<proteinExistence type="predicted"/>
<evidence type="ECO:0000313" key="3">
    <source>
        <dbReference type="Proteomes" id="UP000502421"/>
    </source>
</evidence>